<dbReference type="Proteomes" id="UP000238937">
    <property type="component" value="Unassembled WGS sequence"/>
</dbReference>
<keyword evidence="1" id="KW-0472">Membrane</keyword>
<feature type="transmembrane region" description="Helical" evidence="1">
    <location>
        <begin position="73"/>
        <end position="98"/>
    </location>
</feature>
<dbReference type="NCBIfam" id="NF038305">
    <property type="entry name" value="HpsJ_fam"/>
    <property type="match status" value="1"/>
</dbReference>
<keyword evidence="3" id="KW-1185">Reference proteome</keyword>
<evidence type="ECO:0000313" key="2">
    <source>
        <dbReference type="EMBL" id="PSB59265.1"/>
    </source>
</evidence>
<reference evidence="2 3" key="1">
    <citation type="submission" date="2018-03" db="EMBL/GenBank/DDBJ databases">
        <title>The ancient ancestry and fast evolution of plastids.</title>
        <authorList>
            <person name="Moore K.R."/>
            <person name="Magnabosco C."/>
            <person name="Momper L."/>
            <person name="Gold D.A."/>
            <person name="Bosak T."/>
            <person name="Fournier G.P."/>
        </authorList>
    </citation>
    <scope>NUCLEOTIDE SEQUENCE [LARGE SCALE GENOMIC DNA]</scope>
    <source>
        <strain evidence="2 3">CCALA 037</strain>
    </source>
</reference>
<dbReference type="EMBL" id="PVWO01000009">
    <property type="protein sequence ID" value="PSB59265.1"/>
    <property type="molecule type" value="Genomic_DNA"/>
</dbReference>
<evidence type="ECO:0000313" key="3">
    <source>
        <dbReference type="Proteomes" id="UP000238937"/>
    </source>
</evidence>
<keyword evidence="1" id="KW-1133">Transmembrane helix</keyword>
<accession>A0A2T1GMZ9</accession>
<name>A0A2T1GMZ9_9CYAN</name>
<comment type="caution">
    <text evidence="2">The sequence shown here is derived from an EMBL/GenBank/DDBJ whole genome shotgun (WGS) entry which is preliminary data.</text>
</comment>
<dbReference type="InterPro" id="IPR047709">
    <property type="entry name" value="HpsJ-like"/>
</dbReference>
<organism evidence="2 3">
    <name type="scientific">Chamaesiphon polymorphus CCALA 037</name>
    <dbReference type="NCBI Taxonomy" id="2107692"/>
    <lineage>
        <taxon>Bacteria</taxon>
        <taxon>Bacillati</taxon>
        <taxon>Cyanobacteriota</taxon>
        <taxon>Cyanophyceae</taxon>
        <taxon>Gomontiellales</taxon>
        <taxon>Chamaesiphonaceae</taxon>
        <taxon>Chamaesiphon</taxon>
    </lineage>
</organism>
<dbReference type="RefSeq" id="WP_106299616.1">
    <property type="nucleotide sequence ID" value="NZ_PVWO01000009.1"/>
</dbReference>
<sequence>MTPALVLFRIVGYGLLILTLFDVVSALVPPQFSNPGWQFQTAGGFVERSAVPLIGFILVFYGNQEIRKKRELLVLKALSWLALLSAIFYFALVVVFFVTLPTLNDRAQAQVNAQFDPRITQAQQIQTQLEKMSGSQVEALMKSNRMQMTDPTAFKAKAMQEAAAVEKNLKDQSSISKGGQRTALIKSAVKWGLGALVTGVLFVQLWAGTAWARQ</sequence>
<proteinExistence type="predicted"/>
<dbReference type="AlphaFoldDB" id="A0A2T1GMZ9"/>
<evidence type="ECO:0000256" key="1">
    <source>
        <dbReference type="SAM" id="Phobius"/>
    </source>
</evidence>
<dbReference type="OrthoDB" id="532366at2"/>
<protein>
    <submittedName>
        <fullName evidence="2">Uncharacterized protein</fullName>
    </submittedName>
</protein>
<feature type="transmembrane region" description="Helical" evidence="1">
    <location>
        <begin position="191"/>
        <end position="212"/>
    </location>
</feature>
<keyword evidence="1" id="KW-0812">Transmembrane</keyword>
<gene>
    <name evidence="2" type="ORF">C7B77_01470</name>
</gene>